<proteinExistence type="predicted"/>
<protein>
    <submittedName>
        <fullName evidence="2">CZB domain-containing protein</fullName>
    </submittedName>
</protein>
<feature type="domain" description="Chemoreceptor zinc-binding" evidence="1">
    <location>
        <begin position="21"/>
        <end position="86"/>
    </location>
</feature>
<comment type="caution">
    <text evidence="2">The sequence shown here is derived from an EMBL/GenBank/DDBJ whole genome shotgun (WGS) entry which is preliminary data.</text>
</comment>
<dbReference type="EMBL" id="JAKGAS010000004">
    <property type="protein sequence ID" value="MCF2948471.1"/>
    <property type="molecule type" value="Genomic_DNA"/>
</dbReference>
<accession>A0ABS9D6H3</accession>
<dbReference type="InterPro" id="IPR025991">
    <property type="entry name" value="Chemoreceptor_zinc-bind_dom"/>
</dbReference>
<dbReference type="Proteomes" id="UP001521137">
    <property type="component" value="Unassembled WGS sequence"/>
</dbReference>
<name>A0ABS9D6H3_9ALTE</name>
<sequence>MKNSITTAVDRTFIQTVKLDHVVFKGDVYELVLGLSSQATESLSDHRSCRLGRWYYGEGANQYANTSAFKSIEKPHADVHQFGLNAVSHFKNGETAQCLDSLEKMEQASSQVLMLLDDIT</sequence>
<evidence type="ECO:0000313" key="3">
    <source>
        <dbReference type="Proteomes" id="UP001521137"/>
    </source>
</evidence>
<organism evidence="2 3">
    <name type="scientific">Paraglaciecola algarum</name>
    <dbReference type="NCBI Taxonomy" id="3050085"/>
    <lineage>
        <taxon>Bacteria</taxon>
        <taxon>Pseudomonadati</taxon>
        <taxon>Pseudomonadota</taxon>
        <taxon>Gammaproteobacteria</taxon>
        <taxon>Alteromonadales</taxon>
        <taxon>Alteromonadaceae</taxon>
        <taxon>Paraglaciecola</taxon>
    </lineage>
</organism>
<evidence type="ECO:0000313" key="2">
    <source>
        <dbReference type="EMBL" id="MCF2948471.1"/>
    </source>
</evidence>
<dbReference type="Pfam" id="PF13682">
    <property type="entry name" value="CZB"/>
    <property type="match status" value="1"/>
</dbReference>
<reference evidence="2 3" key="1">
    <citation type="submission" date="2022-01" db="EMBL/GenBank/DDBJ databases">
        <title>Paraglaciecola sp. G1-23.</title>
        <authorList>
            <person name="Jin M.S."/>
            <person name="Han D.M."/>
            <person name="Kim H.M."/>
            <person name="Jeon C.O."/>
        </authorList>
    </citation>
    <scope>NUCLEOTIDE SEQUENCE [LARGE SCALE GENOMIC DNA]</scope>
    <source>
        <strain evidence="2 3">G1-23</strain>
    </source>
</reference>
<gene>
    <name evidence="2" type="ORF">L0668_10170</name>
</gene>
<keyword evidence="3" id="KW-1185">Reference proteome</keyword>
<dbReference type="Gene3D" id="1.20.120.30">
    <property type="entry name" value="Aspartate receptor, ligand-binding domain"/>
    <property type="match status" value="1"/>
</dbReference>
<evidence type="ECO:0000259" key="1">
    <source>
        <dbReference type="Pfam" id="PF13682"/>
    </source>
</evidence>